<reference evidence="1" key="2">
    <citation type="submission" date="2025-09" db="UniProtKB">
        <authorList>
            <consortium name="Ensembl"/>
        </authorList>
    </citation>
    <scope>IDENTIFICATION</scope>
</reference>
<accession>A0A8C7HGT8</accession>
<protein>
    <submittedName>
        <fullName evidence="1">Uncharacterized protein</fullName>
    </submittedName>
</protein>
<dbReference type="AlphaFoldDB" id="A0A8C7HGT8"/>
<name>A0A8C7HGT8_ONCKI</name>
<organism evidence="1 2">
    <name type="scientific">Oncorhynchus kisutch</name>
    <name type="common">Coho salmon</name>
    <name type="synonym">Salmo kisutch</name>
    <dbReference type="NCBI Taxonomy" id="8019"/>
    <lineage>
        <taxon>Eukaryota</taxon>
        <taxon>Metazoa</taxon>
        <taxon>Chordata</taxon>
        <taxon>Craniata</taxon>
        <taxon>Vertebrata</taxon>
        <taxon>Euteleostomi</taxon>
        <taxon>Actinopterygii</taxon>
        <taxon>Neopterygii</taxon>
        <taxon>Teleostei</taxon>
        <taxon>Protacanthopterygii</taxon>
        <taxon>Salmoniformes</taxon>
        <taxon>Salmonidae</taxon>
        <taxon>Salmoninae</taxon>
        <taxon>Oncorhynchus</taxon>
    </lineage>
</organism>
<evidence type="ECO:0000313" key="2">
    <source>
        <dbReference type="Proteomes" id="UP000694557"/>
    </source>
</evidence>
<evidence type="ECO:0000313" key="1">
    <source>
        <dbReference type="Ensembl" id="ENSOKIP00005056391.1"/>
    </source>
</evidence>
<sequence length="76" mass="8394">SVFTHFVSIIHYWTARGFDLLRFRPGPVHPSLDNLVVPGSPWNTISIPNLAWTPVHIVCCSPELLSSLDPPTSASQ</sequence>
<reference evidence="1" key="1">
    <citation type="submission" date="2025-08" db="UniProtKB">
        <authorList>
            <consortium name="Ensembl"/>
        </authorList>
    </citation>
    <scope>IDENTIFICATION</scope>
</reference>
<dbReference type="Proteomes" id="UP000694557">
    <property type="component" value="Unassembled WGS sequence"/>
</dbReference>
<keyword evidence="2" id="KW-1185">Reference proteome</keyword>
<proteinExistence type="predicted"/>
<dbReference type="Ensembl" id="ENSOKIT00005059959.1">
    <property type="protein sequence ID" value="ENSOKIP00005056391.1"/>
    <property type="gene ID" value="ENSOKIG00005024187.1"/>
</dbReference>